<dbReference type="KEGG" id="apal:BN85410360"/>
<dbReference type="HOGENOM" id="CLU_039146_1_0_14"/>
<evidence type="ECO:0000313" key="8">
    <source>
        <dbReference type="Proteomes" id="UP000032740"/>
    </source>
</evidence>
<dbReference type="GO" id="GO:0005886">
    <property type="term" value="C:plasma membrane"/>
    <property type="evidence" value="ECO:0007669"/>
    <property type="project" value="UniProtKB-SubCell"/>
</dbReference>
<keyword evidence="4 6" id="KW-1133">Transmembrane helix</keyword>
<feature type="transmembrane region" description="Helical" evidence="6">
    <location>
        <begin position="12"/>
        <end position="33"/>
    </location>
</feature>
<gene>
    <name evidence="7" type="ORF">BN85410360</name>
</gene>
<feature type="transmembrane region" description="Helical" evidence="6">
    <location>
        <begin position="237"/>
        <end position="261"/>
    </location>
</feature>
<feature type="transmembrane region" description="Helical" evidence="6">
    <location>
        <begin position="45"/>
        <end position="65"/>
    </location>
</feature>
<dbReference type="Proteomes" id="UP000032740">
    <property type="component" value="Chromosome"/>
</dbReference>
<comment type="subcellular location">
    <subcellularLocation>
        <location evidence="1">Cell membrane</location>
        <topology evidence="1">Multi-pass membrane protein</topology>
    </subcellularLocation>
</comment>
<keyword evidence="5 6" id="KW-0472">Membrane</keyword>
<dbReference type="AlphaFoldDB" id="U4KLD4"/>
<keyword evidence="2" id="KW-1003">Cell membrane</keyword>
<dbReference type="Pfam" id="PF03706">
    <property type="entry name" value="LPG_synthase_TM"/>
    <property type="match status" value="1"/>
</dbReference>
<keyword evidence="3 6" id="KW-0812">Transmembrane</keyword>
<reference evidence="7 8" key="1">
    <citation type="journal article" date="2013" name="J. Mol. Microbiol. Biotechnol.">
        <title>Analysis of the Complete Genomes of Acholeplasma brassicae , A. palmae and A. laidlawii and Their Comparison to the Obligate Parasites from ' Candidatus Phytoplasma'.</title>
        <authorList>
            <person name="Kube M."/>
            <person name="Siewert C."/>
            <person name="Migdoll A.M."/>
            <person name="Duduk B."/>
            <person name="Holz S."/>
            <person name="Rabus R."/>
            <person name="Seemuller E."/>
            <person name="Mitrovic J."/>
            <person name="Muller I."/>
            <person name="Buttner C."/>
            <person name="Reinhardt R."/>
        </authorList>
    </citation>
    <scope>NUCLEOTIDE SEQUENCE [LARGE SCALE GENOMIC DNA]</scope>
    <source>
        <strain evidence="7 8">J233</strain>
    </source>
</reference>
<proteinExistence type="predicted"/>
<dbReference type="RefSeq" id="WP_026660985.1">
    <property type="nucleotide sequence ID" value="NC_022538.1"/>
</dbReference>
<feature type="transmembrane region" description="Helical" evidence="6">
    <location>
        <begin position="317"/>
        <end position="342"/>
    </location>
</feature>
<evidence type="ECO:0000256" key="6">
    <source>
        <dbReference type="SAM" id="Phobius"/>
    </source>
</evidence>
<name>U4KLD4_ALTPJ</name>
<feature type="transmembrane region" description="Helical" evidence="6">
    <location>
        <begin position="267"/>
        <end position="286"/>
    </location>
</feature>
<dbReference type="NCBIfam" id="TIGR00374">
    <property type="entry name" value="flippase-like domain"/>
    <property type="match status" value="1"/>
</dbReference>
<dbReference type="PANTHER" id="PTHR37693">
    <property type="entry name" value="PHOSPHATIDYLGLYCEROL LYSYLTRANSFERASE"/>
    <property type="match status" value="1"/>
</dbReference>
<protein>
    <submittedName>
        <fullName evidence="7">Predicted lysylphosphatidylglycerol synthetase</fullName>
    </submittedName>
</protein>
<evidence type="ECO:0000256" key="3">
    <source>
        <dbReference type="ARBA" id="ARBA00022692"/>
    </source>
</evidence>
<evidence type="ECO:0000256" key="4">
    <source>
        <dbReference type="ARBA" id="ARBA00022989"/>
    </source>
</evidence>
<evidence type="ECO:0000256" key="1">
    <source>
        <dbReference type="ARBA" id="ARBA00004651"/>
    </source>
</evidence>
<feature type="transmembrane region" description="Helical" evidence="6">
    <location>
        <begin position="158"/>
        <end position="181"/>
    </location>
</feature>
<dbReference type="OrthoDB" id="394179at2"/>
<evidence type="ECO:0000313" key="7">
    <source>
        <dbReference type="EMBL" id="CCV64613.1"/>
    </source>
</evidence>
<dbReference type="InterPro" id="IPR022791">
    <property type="entry name" value="L-PG_synthase/AglD"/>
</dbReference>
<organism evidence="7 8">
    <name type="scientific">Alteracholeplasma palmae (strain ATCC 49389 / J233)</name>
    <name type="common">Acholeplasma palmae</name>
    <dbReference type="NCBI Taxonomy" id="1318466"/>
    <lineage>
        <taxon>Bacteria</taxon>
        <taxon>Bacillati</taxon>
        <taxon>Mycoplasmatota</taxon>
        <taxon>Mollicutes</taxon>
        <taxon>Acholeplasmatales</taxon>
        <taxon>Acholeplasmataceae</taxon>
        <taxon>Acholeplasma</taxon>
    </lineage>
</organism>
<feature type="transmembrane region" description="Helical" evidence="6">
    <location>
        <begin position="119"/>
        <end position="146"/>
    </location>
</feature>
<feature type="transmembrane region" description="Helical" evidence="6">
    <location>
        <begin position="293"/>
        <end position="311"/>
    </location>
</feature>
<accession>U4KLD4</accession>
<dbReference type="EMBL" id="FO681347">
    <property type="protein sequence ID" value="CCV64613.1"/>
    <property type="molecule type" value="Genomic_DNA"/>
</dbReference>
<dbReference type="PANTHER" id="PTHR37693:SF1">
    <property type="entry name" value="INTEGRAL MEMBRANE PROTEIN"/>
    <property type="match status" value="1"/>
</dbReference>
<keyword evidence="8" id="KW-1185">Reference proteome</keyword>
<sequence length="358" mass="40373">METKKNKGLFSKILIIFIILGLLLSIILSISDFELVIEKLKETNVFWMLLSAVISILSVVVLSISNQVALRSLDKNITYFDGFLVQTTEPFFSGITPFGSGAQPFQIYEMVKKGARSDVASAVSLVNFIVFQTVTVIILIISLIIYWNELWAGMGYNIFYILAGIFFNTIILVLLLLLGYAKGFGKFVTKILLFFQKYRWSKKWATRGLEKADIFIENFQTGVKVLMPKKRILIASTLLKIVSFILKYGSIIFVLIALGHSLTPSEYLYLTAASFIAINAMMWVPLPGASGGTEFALGMMLNAIPLFYGGVKNPILIIVLLLWRFITYYLQLIIGFIAYLLLKRKNKKNDELINSEEN</sequence>
<evidence type="ECO:0000256" key="5">
    <source>
        <dbReference type="ARBA" id="ARBA00023136"/>
    </source>
</evidence>
<evidence type="ECO:0000256" key="2">
    <source>
        <dbReference type="ARBA" id="ARBA00022475"/>
    </source>
</evidence>
<dbReference type="STRING" id="1318466.BN85410360"/>